<keyword evidence="3" id="KW-0378">Hydrolase</keyword>
<dbReference type="PROSITE" id="PS51257">
    <property type="entry name" value="PROKAR_LIPOPROTEIN"/>
    <property type="match status" value="1"/>
</dbReference>
<dbReference type="InterPro" id="IPR016288">
    <property type="entry name" value="Beta_cellobiohydrolase"/>
</dbReference>
<protein>
    <recommendedName>
        <fullName evidence="3">Glucanase</fullName>
        <ecNumber evidence="3">3.2.1.-</ecNumber>
    </recommendedName>
</protein>
<feature type="region of interest" description="Disordered" evidence="4">
    <location>
        <begin position="37"/>
        <end position="56"/>
    </location>
</feature>
<dbReference type="PANTHER" id="PTHR34876">
    <property type="match status" value="1"/>
</dbReference>
<dbReference type="GeneID" id="75183493"/>
<evidence type="ECO:0000256" key="4">
    <source>
        <dbReference type="SAM" id="MobiDB-lite"/>
    </source>
</evidence>
<dbReference type="Gene3D" id="3.20.20.40">
    <property type="entry name" value="1, 4-beta cellobiohydrolase"/>
    <property type="match status" value="1"/>
</dbReference>
<feature type="binding site" evidence="2">
    <location>
        <position position="319"/>
    </location>
    <ligand>
        <name>substrate</name>
    </ligand>
</feature>
<evidence type="ECO:0000313" key="5">
    <source>
        <dbReference type="EMBL" id="TGG77352.1"/>
    </source>
</evidence>
<comment type="caution">
    <text evidence="5">The sequence shown here is derived from an EMBL/GenBank/DDBJ whole genome shotgun (WGS) entry which is preliminary data.</text>
</comment>
<dbReference type="RefSeq" id="WP_031175864.1">
    <property type="nucleotide sequence ID" value="NZ_BBQG01000039.1"/>
</dbReference>
<dbReference type="GO" id="GO:0030245">
    <property type="term" value="P:cellulose catabolic process"/>
    <property type="evidence" value="ECO:0007669"/>
    <property type="project" value="UniProtKB-KW"/>
</dbReference>
<evidence type="ECO:0000313" key="6">
    <source>
        <dbReference type="Proteomes" id="UP000298111"/>
    </source>
</evidence>
<dbReference type="GO" id="GO:0004553">
    <property type="term" value="F:hydrolase activity, hydrolyzing O-glycosyl compounds"/>
    <property type="evidence" value="ECO:0007669"/>
    <property type="project" value="InterPro"/>
</dbReference>
<dbReference type="Proteomes" id="UP000298111">
    <property type="component" value="Unassembled WGS sequence"/>
</dbReference>
<feature type="binding site" evidence="2">
    <location>
        <position position="291"/>
    </location>
    <ligand>
        <name>substrate</name>
    </ligand>
</feature>
<dbReference type="PIRSF" id="PIRSF001100">
    <property type="entry name" value="Beta_cellobiohydrolase"/>
    <property type="match status" value="1"/>
</dbReference>
<organism evidence="5 6">
    <name type="scientific">Streptomyces albus</name>
    <dbReference type="NCBI Taxonomy" id="1888"/>
    <lineage>
        <taxon>Bacteria</taxon>
        <taxon>Bacillati</taxon>
        <taxon>Actinomycetota</taxon>
        <taxon>Actinomycetes</taxon>
        <taxon>Kitasatosporales</taxon>
        <taxon>Streptomycetaceae</taxon>
        <taxon>Streptomyces</taxon>
    </lineage>
</organism>
<keyword evidence="3" id="KW-0119">Carbohydrate metabolism</keyword>
<feature type="binding site" evidence="2">
    <location>
        <position position="323"/>
    </location>
    <ligand>
        <name>substrate</name>
    </ligand>
</feature>
<dbReference type="Pfam" id="PF01341">
    <property type="entry name" value="Glyco_hydro_6"/>
    <property type="match status" value="1"/>
</dbReference>
<comment type="similarity">
    <text evidence="3">Belongs to the glycosyl hydrolase family 6.</text>
</comment>
<sequence length="351" mass="36900">MYGRRGGPPPHGGRARGSARRLTAALAGAMLLAGCSAGQDGDDDASGAASTVRQRPKAVAPYWVDPRSDAARQAAAYRADGDSERAAHMDRIARQPAATWIGPDDPRGRTERVTKAAAGAGRSALLVLYNVPHRDCGQYSKGGAQDAAAYRQWLGEVTEGIGGRAATVIVEPDAVAHAVAGDCAEQPDAEERYGLLDEAVTRLKRLPRTTVYLDAGNPDWIRDAGALVEPLRRSGIASADGFSLNVSNYQTTASNIAYGKELSPKVGNKPFVIDTSRNGNGPASGGGGQAWCNPPGRALGEAPTVRTGHRLVDAYLWIKRPGESDGECRGGPRAGHWWPSYALDLARRAGG</sequence>
<dbReference type="PANTHER" id="PTHR34876:SF4">
    <property type="entry name" value="1,4-BETA-D-GLUCAN CELLOBIOHYDROLASE C-RELATED"/>
    <property type="match status" value="1"/>
</dbReference>
<dbReference type="SUPFAM" id="SSF51989">
    <property type="entry name" value="Glycosyl hydrolases family 6, cellulases"/>
    <property type="match status" value="1"/>
</dbReference>
<evidence type="ECO:0000256" key="1">
    <source>
        <dbReference type="PIRSR" id="PIRSR001100-1"/>
    </source>
</evidence>
<keyword evidence="3" id="KW-0136">Cellulose degradation</keyword>
<feature type="binding site" evidence="2">
    <location>
        <position position="220"/>
    </location>
    <ligand>
        <name>substrate</name>
    </ligand>
</feature>
<dbReference type="PRINTS" id="PR00733">
    <property type="entry name" value="GLHYDRLASE6"/>
</dbReference>
<keyword evidence="3" id="KW-0624">Polysaccharide degradation</keyword>
<evidence type="ECO:0000256" key="3">
    <source>
        <dbReference type="RuleBase" id="RU361186"/>
    </source>
</evidence>
<feature type="active site" description="Proton acceptor" evidence="1">
    <location>
        <position position="325"/>
    </location>
</feature>
<accession>A0A8H1QLD9</accession>
<dbReference type="EMBL" id="RCIY01000095">
    <property type="protein sequence ID" value="TGG77352.1"/>
    <property type="molecule type" value="Genomic_DNA"/>
</dbReference>
<feature type="binding site" evidence="2">
    <location>
        <position position="100"/>
    </location>
    <ligand>
        <name>substrate</name>
    </ligand>
</feature>
<gene>
    <name evidence="5" type="ORF">D8771_28070</name>
</gene>
<proteinExistence type="inferred from homology"/>
<dbReference type="EC" id="3.2.1.-" evidence="3"/>
<keyword evidence="3" id="KW-0326">Glycosidase</keyword>
<dbReference type="InterPro" id="IPR036434">
    <property type="entry name" value="Beta_cellobiohydrolase_sf"/>
</dbReference>
<dbReference type="AlphaFoldDB" id="A0A8H1QLD9"/>
<name>A0A8H1QLD9_9ACTN</name>
<evidence type="ECO:0000256" key="2">
    <source>
        <dbReference type="PIRSR" id="PIRSR001100-2"/>
    </source>
</evidence>
<feature type="binding site" evidence="2">
    <location>
        <position position="248"/>
    </location>
    <ligand>
        <name>substrate</name>
    </ligand>
</feature>
<feature type="active site" description="Proton donor" evidence="1">
    <location>
        <position position="173"/>
    </location>
</feature>
<reference evidence="5 6" key="1">
    <citation type="submission" date="2018-10" db="EMBL/GenBank/DDBJ databases">
        <title>Isolation of pseudouridimycin from Streptomyces albus DSM 40763.</title>
        <authorList>
            <person name="Rosenqvist P."/>
            <person name="Metsae-Ketelae M."/>
            <person name="Virta P."/>
        </authorList>
    </citation>
    <scope>NUCLEOTIDE SEQUENCE [LARGE SCALE GENOMIC DNA]</scope>
    <source>
        <strain evidence="5 6">DSM 40763</strain>
    </source>
</reference>